<proteinExistence type="inferred from homology"/>
<keyword evidence="5 6" id="KW-0472">Membrane</keyword>
<evidence type="ECO:0000256" key="5">
    <source>
        <dbReference type="ARBA" id="ARBA00023136"/>
    </source>
</evidence>
<evidence type="ECO:0000313" key="7">
    <source>
        <dbReference type="EMBL" id="CUH76828.1"/>
    </source>
</evidence>
<organism evidence="7 8">
    <name type="scientific">Tritonibacter multivorans</name>
    <dbReference type="NCBI Taxonomy" id="928856"/>
    <lineage>
        <taxon>Bacteria</taxon>
        <taxon>Pseudomonadati</taxon>
        <taxon>Pseudomonadota</taxon>
        <taxon>Alphaproteobacteria</taxon>
        <taxon>Rhodobacterales</taxon>
        <taxon>Paracoccaceae</taxon>
        <taxon>Tritonibacter</taxon>
    </lineage>
</organism>
<comment type="subcellular location">
    <subcellularLocation>
        <location evidence="1 6">Membrane</location>
        <topology evidence="1 6">Multi-pass membrane protein</topology>
    </subcellularLocation>
</comment>
<gene>
    <name evidence="7" type="primary">cysP</name>
    <name evidence="7" type="ORF">TRM7557_01082</name>
</gene>
<sequence>MGKRAKAEWQSLDKDLNRLNQLELTTDYVVRPLVGAGLALVFIVLAGVTAAIALGSSPSVMLVAVGAVLAAYLAVNIGANDVSNTMGPAVGAGAISLTSALILAALAETAGALIGGNEVVATISNRLIHPDALLSGRVLVVAMVSALISAALWVNFATWVGAPVSTTHSVVGAVLGVTVAASGWGAVNLPMLGMIASAWVIAPLFGAAVAVLLLVLVRNRITERADKISAAQRWVPVFSASMAGLFACYLLLKLPDHVLAPVFLDPGHRPAGTIPVVAVLITALAYLALVPVVRAQVRALAPNEKYVRHLFRLPLVTAAVLMSFAHGANDVANAAGPLAAIVIASGQGDAGLIKTAFAVPDWVAAIGAFGLMLGVVLFGPRLIRMVGNQITKLNPIRSFCVAASTAFTVILASWMGLPLSTTHVAVGAVFGIGFFREFQNRQQRRKNAKRVQLAPEDRHRRRLVRRSHFLKIMVAWMITVPAVAIFAAGVSGVLLWFV</sequence>
<feature type="transmembrane region" description="Helical" evidence="6">
    <location>
        <begin position="60"/>
        <end position="79"/>
    </location>
</feature>
<feature type="transmembrane region" description="Helical" evidence="6">
    <location>
        <begin position="272"/>
        <end position="289"/>
    </location>
</feature>
<feature type="transmembrane region" description="Helical" evidence="6">
    <location>
        <begin position="134"/>
        <end position="156"/>
    </location>
</feature>
<evidence type="ECO:0000256" key="6">
    <source>
        <dbReference type="RuleBase" id="RU363058"/>
    </source>
</evidence>
<reference evidence="7 8" key="1">
    <citation type="submission" date="2015-09" db="EMBL/GenBank/DDBJ databases">
        <authorList>
            <consortium name="Swine Surveillance"/>
        </authorList>
    </citation>
    <scope>NUCLEOTIDE SEQUENCE [LARGE SCALE GENOMIC DNA]</scope>
    <source>
        <strain evidence="7 8">CECT 7557</strain>
    </source>
</reference>
<keyword evidence="6" id="KW-0592">Phosphate transport</keyword>
<keyword evidence="3 6" id="KW-0812">Transmembrane</keyword>
<dbReference type="Pfam" id="PF01384">
    <property type="entry name" value="PHO4"/>
    <property type="match status" value="1"/>
</dbReference>
<feature type="transmembrane region" description="Helical" evidence="6">
    <location>
        <begin position="395"/>
        <end position="415"/>
    </location>
</feature>
<keyword evidence="8" id="KW-1185">Reference proteome</keyword>
<dbReference type="STRING" id="928856.SAMN04488049_106125"/>
<dbReference type="RefSeq" id="WP_058289198.1">
    <property type="nucleotide sequence ID" value="NZ_CYSD01000015.1"/>
</dbReference>
<evidence type="ECO:0000256" key="2">
    <source>
        <dbReference type="ARBA" id="ARBA00022448"/>
    </source>
</evidence>
<comment type="similarity">
    <text evidence="6">Belongs to the inorganic phosphate transporter (PiT) (TC 2.A.20) family.</text>
</comment>
<evidence type="ECO:0000256" key="4">
    <source>
        <dbReference type="ARBA" id="ARBA00022989"/>
    </source>
</evidence>
<feature type="transmembrane region" description="Helical" evidence="6">
    <location>
        <begin position="421"/>
        <end position="438"/>
    </location>
</feature>
<dbReference type="GO" id="GO:0005315">
    <property type="term" value="F:phosphate transmembrane transporter activity"/>
    <property type="evidence" value="ECO:0007669"/>
    <property type="project" value="InterPro"/>
</dbReference>
<accession>A0A0P1G4Z7</accession>
<evidence type="ECO:0000256" key="3">
    <source>
        <dbReference type="ARBA" id="ARBA00022692"/>
    </source>
</evidence>
<dbReference type="EMBL" id="CYSD01000015">
    <property type="protein sequence ID" value="CUH76828.1"/>
    <property type="molecule type" value="Genomic_DNA"/>
</dbReference>
<feature type="transmembrane region" description="Helical" evidence="6">
    <location>
        <begin position="469"/>
        <end position="497"/>
    </location>
</feature>
<evidence type="ECO:0000256" key="1">
    <source>
        <dbReference type="ARBA" id="ARBA00004141"/>
    </source>
</evidence>
<feature type="transmembrane region" description="Helical" evidence="6">
    <location>
        <begin position="362"/>
        <end position="383"/>
    </location>
</feature>
<feature type="transmembrane region" description="Helical" evidence="6">
    <location>
        <begin position="234"/>
        <end position="252"/>
    </location>
</feature>
<feature type="transmembrane region" description="Helical" evidence="6">
    <location>
        <begin position="193"/>
        <end position="214"/>
    </location>
</feature>
<feature type="transmembrane region" description="Helical" evidence="6">
    <location>
        <begin position="310"/>
        <end position="328"/>
    </location>
</feature>
<dbReference type="InterPro" id="IPR001204">
    <property type="entry name" value="Phos_transporter"/>
</dbReference>
<dbReference type="AlphaFoldDB" id="A0A0P1G4Z7"/>
<protein>
    <recommendedName>
        <fullName evidence="6">Phosphate transporter</fullName>
    </recommendedName>
</protein>
<keyword evidence="2 6" id="KW-0813">Transport</keyword>
<name>A0A0P1G4Z7_9RHOB</name>
<keyword evidence="4 6" id="KW-1133">Transmembrane helix</keyword>
<dbReference type="PANTHER" id="PTHR11101:SF80">
    <property type="entry name" value="PHOSPHATE TRANSPORTER"/>
    <property type="match status" value="1"/>
</dbReference>
<dbReference type="GO" id="GO:0035435">
    <property type="term" value="P:phosphate ion transmembrane transport"/>
    <property type="evidence" value="ECO:0007669"/>
    <property type="project" value="TreeGrafter"/>
</dbReference>
<dbReference type="OrthoDB" id="9779554at2"/>
<feature type="transmembrane region" description="Helical" evidence="6">
    <location>
        <begin position="168"/>
        <end position="187"/>
    </location>
</feature>
<dbReference type="GO" id="GO:0016020">
    <property type="term" value="C:membrane"/>
    <property type="evidence" value="ECO:0007669"/>
    <property type="project" value="UniProtKB-SubCell"/>
</dbReference>
<feature type="transmembrane region" description="Helical" evidence="6">
    <location>
        <begin position="28"/>
        <end position="54"/>
    </location>
</feature>
<evidence type="ECO:0000313" key="8">
    <source>
        <dbReference type="Proteomes" id="UP000052022"/>
    </source>
</evidence>
<feature type="transmembrane region" description="Helical" evidence="6">
    <location>
        <begin position="91"/>
        <end position="114"/>
    </location>
</feature>
<dbReference type="Proteomes" id="UP000052022">
    <property type="component" value="Unassembled WGS sequence"/>
</dbReference>
<dbReference type="PANTHER" id="PTHR11101">
    <property type="entry name" value="PHOSPHATE TRANSPORTER"/>
    <property type="match status" value="1"/>
</dbReference>